<feature type="domain" description="Helicase HerA central" evidence="1">
    <location>
        <begin position="8"/>
        <end position="87"/>
    </location>
</feature>
<comment type="caution">
    <text evidence="2">The sequence shown here is derived from an EMBL/GenBank/DDBJ whole genome shotgun (WGS) entry which is preliminary data.</text>
</comment>
<sequence>GKIISNNKAKYKFFLDISDLAQHMFVCGVTGTGKSNFIQHFLLNFTQHHDLPFLLTEFKGEYQFLQKKIKNLLIIKPGENFSINIFDPEGADPEVHAERVFQIFESGGLLEGVEYSPQMERAFVDILNKICPKPENRNWEAFKQISEKYGAENRDLMYKKSVTAVQNRIRRYSLGTLKNVFVKKSGLAVKELFDHKVLLDLSSIIRLGGEKEDALFFLNMILKYLWDKNIGIGSKDYEGIKHITIVEDAQYFAPEELSSRTKLSSYLEDIALLLRGTGECLITLATRPKISKEILANCGVLVSFQNHMQKDVMQELLNIDEEQKEYLSMLQRGQCIIRVNSIEKPFLLITPY</sequence>
<proteinExistence type="predicted"/>
<name>A0A0F8WI77_9ZZZZ</name>
<gene>
    <name evidence="2" type="ORF">LCGC14_3065530</name>
</gene>
<dbReference type="PANTHER" id="PTHR42957">
    <property type="entry name" value="HELICASE MJ1565-RELATED"/>
    <property type="match status" value="1"/>
</dbReference>
<dbReference type="InterPro" id="IPR002789">
    <property type="entry name" value="HerA_central"/>
</dbReference>
<protein>
    <recommendedName>
        <fullName evidence="1">Helicase HerA central domain-containing protein</fullName>
    </recommendedName>
</protein>
<feature type="non-terminal residue" evidence="2">
    <location>
        <position position="1"/>
    </location>
</feature>
<reference evidence="2" key="1">
    <citation type="journal article" date="2015" name="Nature">
        <title>Complex archaea that bridge the gap between prokaryotes and eukaryotes.</title>
        <authorList>
            <person name="Spang A."/>
            <person name="Saw J.H."/>
            <person name="Jorgensen S.L."/>
            <person name="Zaremba-Niedzwiedzka K."/>
            <person name="Martijn J."/>
            <person name="Lind A.E."/>
            <person name="van Eijk R."/>
            <person name="Schleper C."/>
            <person name="Guy L."/>
            <person name="Ettema T.J."/>
        </authorList>
    </citation>
    <scope>NUCLEOTIDE SEQUENCE</scope>
</reference>
<evidence type="ECO:0000313" key="2">
    <source>
        <dbReference type="EMBL" id="KKK56338.1"/>
    </source>
</evidence>
<dbReference type="SUPFAM" id="SSF52540">
    <property type="entry name" value="P-loop containing nucleoside triphosphate hydrolases"/>
    <property type="match status" value="1"/>
</dbReference>
<dbReference type="InterPro" id="IPR027417">
    <property type="entry name" value="P-loop_NTPase"/>
</dbReference>
<dbReference type="EMBL" id="LAZR01065044">
    <property type="protein sequence ID" value="KKK56338.1"/>
    <property type="molecule type" value="Genomic_DNA"/>
</dbReference>
<dbReference type="InterPro" id="IPR008571">
    <property type="entry name" value="HerA-like"/>
</dbReference>
<dbReference type="Pfam" id="PF01935">
    <property type="entry name" value="DUF87"/>
    <property type="match status" value="1"/>
</dbReference>
<dbReference type="Gene3D" id="3.40.50.300">
    <property type="entry name" value="P-loop containing nucleotide triphosphate hydrolases"/>
    <property type="match status" value="2"/>
</dbReference>
<dbReference type="PANTHER" id="PTHR42957:SF1">
    <property type="entry name" value="HELICASE MJ1565-RELATED"/>
    <property type="match status" value="1"/>
</dbReference>
<evidence type="ECO:0000259" key="1">
    <source>
        <dbReference type="Pfam" id="PF01935"/>
    </source>
</evidence>
<accession>A0A0F8WI77</accession>
<dbReference type="AlphaFoldDB" id="A0A0F8WI77"/>
<organism evidence="2">
    <name type="scientific">marine sediment metagenome</name>
    <dbReference type="NCBI Taxonomy" id="412755"/>
    <lineage>
        <taxon>unclassified sequences</taxon>
        <taxon>metagenomes</taxon>
        <taxon>ecological metagenomes</taxon>
    </lineage>
</organism>
<feature type="non-terminal residue" evidence="2">
    <location>
        <position position="352"/>
    </location>
</feature>